<sequence>MQAFYIDLTNFFSALFLTSDADLTTLSLERKTEKEVKTKSLLTARKLSIATTFLAIDNL</sequence>
<name>U2KHE1_9STRE</name>
<comment type="caution">
    <text evidence="1">The sequence shown here is derived from an EMBL/GenBank/DDBJ whole genome shotgun (WGS) entry which is preliminary data.</text>
</comment>
<dbReference type="AlphaFoldDB" id="U2KHE1"/>
<proteinExistence type="predicted"/>
<accession>U2KHE1</accession>
<gene>
    <name evidence="1" type="ORF">HMPREF1557_00876</name>
</gene>
<evidence type="ECO:0000313" key="2">
    <source>
        <dbReference type="Proteomes" id="UP000016617"/>
    </source>
</evidence>
<dbReference type="Proteomes" id="UP000016617">
    <property type="component" value="Unassembled WGS sequence"/>
</dbReference>
<evidence type="ECO:0000313" key="1">
    <source>
        <dbReference type="EMBL" id="ERJ76564.1"/>
    </source>
</evidence>
<reference evidence="1 2" key="1">
    <citation type="submission" date="2013-06" db="EMBL/GenBank/DDBJ databases">
        <authorList>
            <person name="Weinstock G."/>
            <person name="Sodergren E."/>
            <person name="Lobos E.A."/>
            <person name="Fulton L."/>
            <person name="Fulton R."/>
            <person name="Courtney L."/>
            <person name="Fronick C."/>
            <person name="O'Laughlin M."/>
            <person name="Godfrey J."/>
            <person name="Wilson R.M."/>
            <person name="Miner T."/>
            <person name="Farmer C."/>
            <person name="Delehaunty K."/>
            <person name="Cordes M."/>
            <person name="Minx P."/>
            <person name="Tomlinson C."/>
            <person name="Chen J."/>
            <person name="Wollam A."/>
            <person name="Pepin K.H."/>
            <person name="Bhonagiri V."/>
            <person name="Zhang X."/>
            <person name="Warren W."/>
            <person name="Mitreva M."/>
            <person name="Mardis E.R."/>
            <person name="Wilson R.K."/>
        </authorList>
    </citation>
    <scope>NUCLEOTIDE SEQUENCE [LARGE SCALE GENOMIC DNA]</scope>
    <source>
        <strain evidence="1 2">W1703</strain>
    </source>
</reference>
<dbReference type="HOGENOM" id="CLU_2959022_0_0_9"/>
<protein>
    <submittedName>
        <fullName evidence="1">Uncharacterized protein</fullName>
    </submittedName>
</protein>
<dbReference type="EMBL" id="AWVA01000053">
    <property type="protein sequence ID" value="ERJ76564.1"/>
    <property type="molecule type" value="Genomic_DNA"/>
</dbReference>
<organism evidence="1 2">
    <name type="scientific">Streptococcus sobrinus W1703</name>
    <dbReference type="NCBI Taxonomy" id="1227275"/>
    <lineage>
        <taxon>Bacteria</taxon>
        <taxon>Bacillati</taxon>
        <taxon>Bacillota</taxon>
        <taxon>Bacilli</taxon>
        <taxon>Lactobacillales</taxon>
        <taxon>Streptococcaceae</taxon>
        <taxon>Streptococcus</taxon>
    </lineage>
</organism>